<organism evidence="2">
    <name type="scientific">Caulobacter sp. (strain K31)</name>
    <dbReference type="NCBI Taxonomy" id="366602"/>
    <lineage>
        <taxon>Bacteria</taxon>
        <taxon>Pseudomonadati</taxon>
        <taxon>Pseudomonadota</taxon>
        <taxon>Alphaproteobacteria</taxon>
        <taxon>Caulobacterales</taxon>
        <taxon>Caulobacteraceae</taxon>
        <taxon>Caulobacter</taxon>
    </lineage>
</organism>
<sequence length="167" mass="17601" precursor="true">MSPGLRKLALTVHVTASVGLLGAIAAFLALSVAGLAGRDPQMVRAAYPAMALIARLVVTPLALAALATGLIQSLGTAWGLFRHYWVLIKLLMTLFATAVLLVKLDLIDQAARLASETILARADLRVVGIQLLVHAAGGLLVLLVPAVLSIYKPQGLTRYGARRQHAL</sequence>
<dbReference type="AlphaFoldDB" id="B0SUW3"/>
<proteinExistence type="predicted"/>
<keyword evidence="1" id="KW-0812">Transmembrane</keyword>
<dbReference type="KEGG" id="cak:Caul_2305"/>
<dbReference type="HOGENOM" id="CLU_114403_0_0_5"/>
<feature type="transmembrane region" description="Helical" evidence="1">
    <location>
        <begin position="12"/>
        <end position="37"/>
    </location>
</feature>
<feature type="transmembrane region" description="Helical" evidence="1">
    <location>
        <begin position="131"/>
        <end position="151"/>
    </location>
</feature>
<accession>B0SUW3</accession>
<keyword evidence="1" id="KW-0472">Membrane</keyword>
<dbReference type="STRING" id="366602.Caul_2305"/>
<evidence type="ECO:0000313" key="2">
    <source>
        <dbReference type="EMBL" id="ABZ71432.1"/>
    </source>
</evidence>
<dbReference type="eggNOG" id="COG1018">
    <property type="taxonomic scope" value="Bacteria"/>
</dbReference>
<feature type="transmembrane region" description="Helical" evidence="1">
    <location>
        <begin position="83"/>
        <end position="102"/>
    </location>
</feature>
<dbReference type="EMBL" id="CP000927">
    <property type="protein sequence ID" value="ABZ71432.1"/>
    <property type="molecule type" value="Genomic_DNA"/>
</dbReference>
<keyword evidence="1" id="KW-1133">Transmembrane helix</keyword>
<evidence type="ECO:0000256" key="1">
    <source>
        <dbReference type="SAM" id="Phobius"/>
    </source>
</evidence>
<feature type="transmembrane region" description="Helical" evidence="1">
    <location>
        <begin position="49"/>
        <end position="71"/>
    </location>
</feature>
<name>B0SUW3_CAUSK</name>
<protein>
    <submittedName>
        <fullName evidence="2">Putative integral membrane protein</fullName>
    </submittedName>
</protein>
<gene>
    <name evidence="2" type="ordered locus">Caul_2305</name>
</gene>
<reference evidence="2" key="1">
    <citation type="submission" date="2008-01" db="EMBL/GenBank/DDBJ databases">
        <title>Complete sequence of chromosome of Caulobacter sp. K31.</title>
        <authorList>
            <consortium name="US DOE Joint Genome Institute"/>
            <person name="Copeland A."/>
            <person name="Lucas S."/>
            <person name="Lapidus A."/>
            <person name="Barry K."/>
            <person name="Glavina del Rio T."/>
            <person name="Dalin E."/>
            <person name="Tice H."/>
            <person name="Pitluck S."/>
            <person name="Bruce D."/>
            <person name="Goodwin L."/>
            <person name="Thompson L.S."/>
            <person name="Brettin T."/>
            <person name="Detter J.C."/>
            <person name="Han C."/>
            <person name="Schmutz J."/>
            <person name="Larimer F."/>
            <person name="Land M."/>
            <person name="Hauser L."/>
            <person name="Kyrpides N."/>
            <person name="Kim E."/>
            <person name="Stephens C."/>
            <person name="Richardson P."/>
        </authorList>
    </citation>
    <scope>NUCLEOTIDE SEQUENCE [LARGE SCALE GENOMIC DNA]</scope>
    <source>
        <strain evidence="2">K31</strain>
    </source>
</reference>